<dbReference type="Pfam" id="PF02277">
    <property type="entry name" value="DBI_PRT"/>
    <property type="match status" value="1"/>
</dbReference>
<dbReference type="PANTHER" id="PTHR43463:SF1">
    <property type="entry name" value="NICOTINATE-NUCLEOTIDE--DIMETHYLBENZIMIDAZOLE PHOSPHORIBOSYLTRANSFERASE"/>
    <property type="match status" value="1"/>
</dbReference>
<dbReference type="NCBIfam" id="TIGR03160">
    <property type="entry name" value="cobT_DBIPRT"/>
    <property type="match status" value="1"/>
</dbReference>
<evidence type="ECO:0000313" key="11">
    <source>
        <dbReference type="Proteomes" id="UP000273143"/>
    </source>
</evidence>
<dbReference type="Gene3D" id="3.40.50.10210">
    <property type="match status" value="1"/>
</dbReference>
<evidence type="ECO:0000256" key="2">
    <source>
        <dbReference type="ARBA" id="ARBA00007110"/>
    </source>
</evidence>
<organism evidence="10 11">
    <name type="scientific">Entomomonas moraniae</name>
    <dbReference type="NCBI Taxonomy" id="2213226"/>
    <lineage>
        <taxon>Bacteria</taxon>
        <taxon>Pseudomonadati</taxon>
        <taxon>Pseudomonadota</taxon>
        <taxon>Gammaproteobacteria</taxon>
        <taxon>Pseudomonadales</taxon>
        <taxon>Pseudomonadaceae</taxon>
        <taxon>Entomomonas</taxon>
    </lineage>
</organism>
<evidence type="ECO:0000256" key="6">
    <source>
        <dbReference type="ARBA" id="ARBA00022676"/>
    </source>
</evidence>
<dbReference type="AlphaFoldDB" id="A0A3Q9JIP0"/>
<reference evidence="11" key="1">
    <citation type="submission" date="2018-06" db="EMBL/GenBank/DDBJ databases">
        <title>Complete genome of Pseudomonas insecticola strain QZS01.</title>
        <authorList>
            <person name="Wang J."/>
            <person name="Su Q."/>
        </authorList>
    </citation>
    <scope>NUCLEOTIDE SEQUENCE [LARGE SCALE GENOMIC DNA]</scope>
    <source>
        <strain evidence="11">QZS01</strain>
    </source>
</reference>
<dbReference type="InterPro" id="IPR036087">
    <property type="entry name" value="Nict_dMeBzImd_PRibTrfase_sf"/>
</dbReference>
<dbReference type="Gene3D" id="1.10.1610.10">
    <property type="match status" value="1"/>
</dbReference>
<dbReference type="EMBL" id="CP029822">
    <property type="protein sequence ID" value="AZS50446.1"/>
    <property type="molecule type" value="Genomic_DNA"/>
</dbReference>
<protein>
    <recommendedName>
        <fullName evidence="4 9">Nicotinate-nucleotide--dimethylbenzimidazole phosphoribosyltransferase</fullName>
        <ecNumber evidence="3 9">2.4.2.21</ecNumber>
    </recommendedName>
</protein>
<dbReference type="NCBIfam" id="NF000996">
    <property type="entry name" value="PRK00105.1"/>
    <property type="match status" value="1"/>
</dbReference>
<dbReference type="InterPro" id="IPR003200">
    <property type="entry name" value="Nict_dMeBzImd_PRibTrfase"/>
</dbReference>
<keyword evidence="6 10" id="KW-0328">Glycosyltransferase</keyword>
<evidence type="ECO:0000256" key="5">
    <source>
        <dbReference type="ARBA" id="ARBA00022573"/>
    </source>
</evidence>
<evidence type="ECO:0000256" key="4">
    <source>
        <dbReference type="ARBA" id="ARBA00015486"/>
    </source>
</evidence>
<dbReference type="KEGG" id="emo:DM558_06495"/>
<dbReference type="UniPathway" id="UPA00061">
    <property type="reaction ID" value="UER00516"/>
</dbReference>
<dbReference type="InterPro" id="IPR023195">
    <property type="entry name" value="Nict_dMeBzImd_PRibTrfase_N"/>
</dbReference>
<sequence length="347" mass="37409">MRNFVIQKPDTAITPLLQAKIDSLAKPKGSLGLLEQLALQIGTIQQSLTPQLSHPCHILLAADHGIAESGVSPSPKAITWQQALNFVNGGGGINIFTRQHGFQLMVVDVGVDYDFEENTGLIDRKISKGTANFLHQAAMSHTQMEQAINIGISLVDQCHQAGCNIVSLGELGIANTSPSSIWMSYLTGIDLKQCVGAGSGWASEGTLRKYQVLKQAVENYQGDGSAEDIMRYFGGYEMVAAVGAMLRAAELGMIILIDGFIMTNCLLMASQFQENIMDYAIFGHQGEETGHKLLLDHIGVNALLQLHFRLGEGTGAVCAFPLVDSAVRMINEMKTFQGADISPITKC</sequence>
<dbReference type="RefSeq" id="WP_127162801.1">
    <property type="nucleotide sequence ID" value="NZ_CP029822.1"/>
</dbReference>
<dbReference type="GO" id="GO:0009236">
    <property type="term" value="P:cobalamin biosynthetic process"/>
    <property type="evidence" value="ECO:0007669"/>
    <property type="project" value="UniProtKB-UniRule"/>
</dbReference>
<comment type="pathway">
    <text evidence="1">Nucleoside biosynthesis; alpha-ribazole biosynthesis; alpha-ribazole from 5,6-dimethylbenzimidazole: step 1/2.</text>
</comment>
<dbReference type="PANTHER" id="PTHR43463">
    <property type="entry name" value="NICOTINATE-NUCLEOTIDE--DIMETHYLBENZIMIDAZOLE PHOSPHORIBOSYLTRANSFERASE"/>
    <property type="match status" value="1"/>
</dbReference>
<evidence type="ECO:0000313" key="10">
    <source>
        <dbReference type="EMBL" id="AZS50446.1"/>
    </source>
</evidence>
<keyword evidence="11" id="KW-1185">Reference proteome</keyword>
<evidence type="ECO:0000256" key="1">
    <source>
        <dbReference type="ARBA" id="ARBA00005049"/>
    </source>
</evidence>
<gene>
    <name evidence="10" type="primary">cobT</name>
    <name evidence="10" type="ORF">DM558_06495</name>
</gene>
<comment type="catalytic activity">
    <reaction evidence="8">
        <text>5,6-dimethylbenzimidazole + nicotinate beta-D-ribonucleotide = alpha-ribazole 5'-phosphate + nicotinate + H(+)</text>
        <dbReference type="Rhea" id="RHEA:11196"/>
        <dbReference type="ChEBI" id="CHEBI:15378"/>
        <dbReference type="ChEBI" id="CHEBI:15890"/>
        <dbReference type="ChEBI" id="CHEBI:32544"/>
        <dbReference type="ChEBI" id="CHEBI:57502"/>
        <dbReference type="ChEBI" id="CHEBI:57918"/>
        <dbReference type="EC" id="2.4.2.21"/>
    </reaction>
</comment>
<dbReference type="GO" id="GO:0008939">
    <property type="term" value="F:nicotinate-nucleotide-dimethylbenzimidazole phosphoribosyltransferase activity"/>
    <property type="evidence" value="ECO:0007669"/>
    <property type="project" value="UniProtKB-UniRule"/>
</dbReference>
<dbReference type="CDD" id="cd02439">
    <property type="entry name" value="DMB-PRT_CobT"/>
    <property type="match status" value="1"/>
</dbReference>
<evidence type="ECO:0000256" key="3">
    <source>
        <dbReference type="ARBA" id="ARBA00011991"/>
    </source>
</evidence>
<proteinExistence type="inferred from homology"/>
<dbReference type="SUPFAM" id="SSF52733">
    <property type="entry name" value="Nicotinate mononucleotide:5,6-dimethylbenzimidazole phosphoribosyltransferase (CobT)"/>
    <property type="match status" value="1"/>
</dbReference>
<name>A0A3Q9JIP0_9GAMM</name>
<accession>A0A3Q9JIP0</accession>
<evidence type="ECO:0000256" key="9">
    <source>
        <dbReference type="NCBIfam" id="TIGR03160"/>
    </source>
</evidence>
<evidence type="ECO:0000256" key="7">
    <source>
        <dbReference type="ARBA" id="ARBA00022679"/>
    </source>
</evidence>
<dbReference type="Proteomes" id="UP000273143">
    <property type="component" value="Chromosome"/>
</dbReference>
<comment type="similarity">
    <text evidence="2">Belongs to the CobT family.</text>
</comment>
<dbReference type="InterPro" id="IPR017846">
    <property type="entry name" value="Nict_dMeBzImd_PRibTrfase_bact"/>
</dbReference>
<dbReference type="FunFam" id="3.40.50.10210:FF:000001">
    <property type="entry name" value="Nicotinate-nucleotide--dimethylbenzimidazole phosphoribosyltransferase"/>
    <property type="match status" value="1"/>
</dbReference>
<evidence type="ECO:0000256" key="8">
    <source>
        <dbReference type="ARBA" id="ARBA00047340"/>
    </source>
</evidence>
<dbReference type="EC" id="2.4.2.21" evidence="3 9"/>
<keyword evidence="7 10" id="KW-0808">Transferase</keyword>
<keyword evidence="5" id="KW-0169">Cobalamin biosynthesis</keyword>